<dbReference type="Proteomes" id="UP000004474">
    <property type="component" value="Unassembled WGS sequence"/>
</dbReference>
<comment type="caution">
    <text evidence="1">The sequence shown here is derived from an EMBL/GenBank/DDBJ whole genome shotgun (WGS) entry which is preliminary data.</text>
</comment>
<accession>K1E2N5</accession>
<sequence>MGEAAVRAIDLATMGCTWVLDVSALDPDEADAMAHRWQRCVDLLAAPDRLRLVDEPIRVRVHGGDPGAVAEGELVTGAAEADKIAYALSREVTRAGLMRLRGQATLLHAAALADDEGRTVVLVAPSGGGKSTATRELGRHFGYVSDESVVLLPDGRIAPHPKPPSLVIDPDDRFHKEEPAPDDLGLGPTPVAPRLAALLTLARDATVTEPVIEEVGLVDQVLALLPETSSTWWLDDGLDRLARAVTVGGPPARLSYAEIDGCVDLVRQHLASAVPAEPTWEHLPPTGGQRLAVDAERVEPDEGSVDLSTVRVVRAPWSDAIACDGEVLVLQGARPLRLAGPGAAVWRCADEPQTVEQLVDGVTAALGEHPDAASIVTSAVTQLLGHGVLAVA</sequence>
<dbReference type="PATRIC" id="fig|1210046.3.peg.1638"/>
<reference evidence="1 3" key="2">
    <citation type="journal article" date="2012" name="J. Bacteriol.">
        <title>Genome Sequence of Janibacter hoylei MTCC8307, Isolated from the Stratospheric Air.</title>
        <authorList>
            <person name="Pawar S.P."/>
            <person name="Dhotre D.P."/>
            <person name="Shetty S.A."/>
            <person name="Chowdhury S.P."/>
            <person name="Chaudhari B.L."/>
            <person name="Shouche Y.S."/>
        </authorList>
    </citation>
    <scope>NUCLEOTIDE SEQUENCE [LARGE SCALE GENOMIC DNA]</scope>
    <source>
        <strain evidence="1 3">PVAS-1</strain>
    </source>
</reference>
<dbReference type="Gene3D" id="1.10.10.1150">
    <property type="entry name" value="Coenzyme PQQ synthesis protein D (PqqD)"/>
    <property type="match status" value="1"/>
</dbReference>
<evidence type="ECO:0000313" key="3">
    <source>
        <dbReference type="Proteomes" id="UP000004474"/>
    </source>
</evidence>
<dbReference type="Gene3D" id="3.40.50.300">
    <property type="entry name" value="P-loop containing nucleotide triphosphate hydrolases"/>
    <property type="match status" value="1"/>
</dbReference>
<dbReference type="OrthoDB" id="4793383at2"/>
<dbReference type="InterPro" id="IPR041881">
    <property type="entry name" value="PqqD_sf"/>
</dbReference>
<reference evidence="2 4" key="1">
    <citation type="journal article" date="2009" name="Int. J. Syst. Evol. Microbiol.">
        <title>Janibacter hoylei sp. nov., Bacillus isronensis sp. nov. and Bacillus aryabhattai sp. nov., isolated from cryotubes used for collecting air from the upper atmosphere.</title>
        <authorList>
            <person name="Shivaji S."/>
            <person name="Chaturvedi P."/>
            <person name="Begum Z."/>
            <person name="Pindi P.K."/>
            <person name="Manorama R."/>
            <person name="Padmanaban D.A."/>
            <person name="Shouche Y.S."/>
            <person name="Pawar S."/>
            <person name="Vaishampayan P."/>
            <person name="Dutt C.B."/>
            <person name="Datta G.N."/>
            <person name="Manchanda R.K."/>
            <person name="Rao U.R."/>
            <person name="Bhargava P.M."/>
            <person name="Narlikar J.V."/>
        </authorList>
    </citation>
    <scope>NUCLEOTIDE SEQUENCE [LARGE SCALE GENOMIC DNA]</scope>
    <source>
        <strain evidence="2 4">PVAS-1</strain>
    </source>
</reference>
<evidence type="ECO:0008006" key="5">
    <source>
        <dbReference type="Google" id="ProtNLM"/>
    </source>
</evidence>
<keyword evidence="4" id="KW-1185">Reference proteome</keyword>
<evidence type="ECO:0000313" key="4">
    <source>
        <dbReference type="Proteomes" id="UP000288711"/>
    </source>
</evidence>
<evidence type="ECO:0000313" key="1">
    <source>
        <dbReference type="EMBL" id="EKA61236.1"/>
    </source>
</evidence>
<protein>
    <recommendedName>
        <fullName evidence="5">PqqD family peptide modification chaperone</fullName>
    </recommendedName>
</protein>
<dbReference type="SUPFAM" id="SSF53795">
    <property type="entry name" value="PEP carboxykinase-like"/>
    <property type="match status" value="1"/>
</dbReference>
<dbReference type="EMBL" id="ALWX01000037">
    <property type="protein sequence ID" value="EKA61236.1"/>
    <property type="molecule type" value="Genomic_DNA"/>
</dbReference>
<dbReference type="EMBL" id="PIPF01000010">
    <property type="protein sequence ID" value="RWU82820.1"/>
    <property type="molecule type" value="Genomic_DNA"/>
</dbReference>
<evidence type="ECO:0000313" key="2">
    <source>
        <dbReference type="EMBL" id="RWU82820.1"/>
    </source>
</evidence>
<reference evidence="2" key="3">
    <citation type="submission" date="2017-11" db="EMBL/GenBank/DDBJ databases">
        <authorList>
            <person name="Seuylemezian A."/>
            <person name="Cooper K."/>
            <person name="Vaishampayan P."/>
        </authorList>
    </citation>
    <scope>NUCLEOTIDE SEQUENCE</scope>
    <source>
        <strain evidence="2">PVAS-1</strain>
    </source>
</reference>
<dbReference type="RefSeq" id="WP_007927166.1">
    <property type="nucleotide sequence ID" value="NZ_ALWX01000037.1"/>
</dbReference>
<dbReference type="AlphaFoldDB" id="K1E2N5"/>
<dbReference type="Proteomes" id="UP000288711">
    <property type="component" value="Unassembled WGS sequence"/>
</dbReference>
<gene>
    <name evidence="1" type="ORF">B277_08574</name>
    <name evidence="2" type="ORF">CWN80_11825</name>
</gene>
<organism evidence="1 3">
    <name type="scientific">Janibacter hoylei PVAS-1</name>
    <dbReference type="NCBI Taxonomy" id="1210046"/>
    <lineage>
        <taxon>Bacteria</taxon>
        <taxon>Bacillati</taxon>
        <taxon>Actinomycetota</taxon>
        <taxon>Actinomycetes</taxon>
        <taxon>Micrococcales</taxon>
        <taxon>Intrasporangiaceae</taxon>
        <taxon>Janibacter</taxon>
    </lineage>
</organism>
<dbReference type="InterPro" id="IPR027417">
    <property type="entry name" value="P-loop_NTPase"/>
</dbReference>
<dbReference type="eggNOG" id="COG0488">
    <property type="taxonomic scope" value="Bacteria"/>
</dbReference>
<proteinExistence type="predicted"/>
<name>K1E2N5_9MICO</name>
<dbReference type="STRING" id="1210046.B277_08574"/>